<evidence type="ECO:0000256" key="6">
    <source>
        <dbReference type="ARBA" id="ARBA00022692"/>
    </source>
</evidence>
<reference evidence="13 14" key="1">
    <citation type="submission" date="2014-06" db="EMBL/GenBank/DDBJ databases">
        <title>Functional and comparative genomic analyses of the Drosophila gut microbiota identify candidate symbiosis factors.</title>
        <authorList>
            <person name="Newell P.D."/>
            <person name="Chaston J.M."/>
            <person name="Douglas A.E."/>
        </authorList>
    </citation>
    <scope>NUCLEOTIDE SEQUENCE [LARGE SCALE GENOMIC DNA]</scope>
    <source>
        <strain evidence="13 14">DmCS_006</strain>
    </source>
</reference>
<dbReference type="GO" id="GO:0031992">
    <property type="term" value="F:energy transducer activity"/>
    <property type="evidence" value="ECO:0007669"/>
    <property type="project" value="TreeGrafter"/>
</dbReference>
<evidence type="ECO:0000256" key="1">
    <source>
        <dbReference type="ARBA" id="ARBA00004383"/>
    </source>
</evidence>
<keyword evidence="5" id="KW-0997">Cell inner membrane</keyword>
<dbReference type="PANTHER" id="PTHR33446:SF2">
    <property type="entry name" value="PROTEIN TONB"/>
    <property type="match status" value="1"/>
</dbReference>
<dbReference type="AlphaFoldDB" id="A0A094YI86"/>
<feature type="compositionally biased region" description="Pro residues" evidence="10">
    <location>
        <begin position="118"/>
        <end position="127"/>
    </location>
</feature>
<dbReference type="Gene3D" id="3.30.1150.10">
    <property type="match status" value="1"/>
</dbReference>
<dbReference type="Proteomes" id="UP000029448">
    <property type="component" value="Unassembled WGS sequence"/>
</dbReference>
<gene>
    <name evidence="13" type="ORF">AtDm6_3212</name>
</gene>
<dbReference type="GO" id="GO:0098797">
    <property type="term" value="C:plasma membrane protein complex"/>
    <property type="evidence" value="ECO:0007669"/>
    <property type="project" value="TreeGrafter"/>
</dbReference>
<dbReference type="GO" id="GO:0055085">
    <property type="term" value="P:transmembrane transport"/>
    <property type="evidence" value="ECO:0007669"/>
    <property type="project" value="InterPro"/>
</dbReference>
<evidence type="ECO:0000256" key="4">
    <source>
        <dbReference type="ARBA" id="ARBA00022475"/>
    </source>
</evidence>
<evidence type="ECO:0000256" key="8">
    <source>
        <dbReference type="ARBA" id="ARBA00022989"/>
    </source>
</evidence>
<dbReference type="InterPro" id="IPR037682">
    <property type="entry name" value="TonB_C"/>
</dbReference>
<evidence type="ECO:0000256" key="9">
    <source>
        <dbReference type="ARBA" id="ARBA00023136"/>
    </source>
</evidence>
<dbReference type="STRING" id="104102.AtDm6_3212"/>
<evidence type="ECO:0000313" key="14">
    <source>
        <dbReference type="Proteomes" id="UP000029448"/>
    </source>
</evidence>
<feature type="transmembrane region" description="Helical" evidence="11">
    <location>
        <begin position="35"/>
        <end position="56"/>
    </location>
</feature>
<dbReference type="PROSITE" id="PS52015">
    <property type="entry name" value="TONB_CTD"/>
    <property type="match status" value="1"/>
</dbReference>
<feature type="compositionally biased region" description="Low complexity" evidence="10">
    <location>
        <begin position="168"/>
        <end position="187"/>
    </location>
</feature>
<evidence type="ECO:0000313" key="13">
    <source>
        <dbReference type="EMBL" id="KGB21052.1"/>
    </source>
</evidence>
<dbReference type="GO" id="GO:0015031">
    <property type="term" value="P:protein transport"/>
    <property type="evidence" value="ECO:0007669"/>
    <property type="project" value="UniProtKB-KW"/>
</dbReference>
<evidence type="ECO:0000259" key="12">
    <source>
        <dbReference type="PROSITE" id="PS52015"/>
    </source>
</evidence>
<keyword evidence="6 11" id="KW-0812">Transmembrane</keyword>
<dbReference type="GeneID" id="89479698"/>
<keyword evidence="14" id="KW-1185">Reference proteome</keyword>
<dbReference type="NCBIfam" id="TIGR01352">
    <property type="entry name" value="tonB_Cterm"/>
    <property type="match status" value="1"/>
</dbReference>
<keyword evidence="9 11" id="KW-0472">Membrane</keyword>
<comment type="similarity">
    <text evidence="2">Belongs to the TonB family.</text>
</comment>
<dbReference type="PANTHER" id="PTHR33446">
    <property type="entry name" value="PROTEIN TONB-RELATED"/>
    <property type="match status" value="1"/>
</dbReference>
<feature type="domain" description="TonB C-terminal" evidence="12">
    <location>
        <begin position="192"/>
        <end position="283"/>
    </location>
</feature>
<keyword evidence="4" id="KW-1003">Cell membrane</keyword>
<evidence type="ECO:0000256" key="7">
    <source>
        <dbReference type="ARBA" id="ARBA00022927"/>
    </source>
</evidence>
<proteinExistence type="inferred from homology"/>
<dbReference type="InterPro" id="IPR006260">
    <property type="entry name" value="TonB/TolA_C"/>
</dbReference>
<evidence type="ECO:0000256" key="2">
    <source>
        <dbReference type="ARBA" id="ARBA00006555"/>
    </source>
</evidence>
<evidence type="ECO:0000256" key="10">
    <source>
        <dbReference type="SAM" id="MobiDB-lite"/>
    </source>
</evidence>
<keyword evidence="7" id="KW-0653">Protein transport</keyword>
<evidence type="ECO:0000256" key="3">
    <source>
        <dbReference type="ARBA" id="ARBA00022448"/>
    </source>
</evidence>
<feature type="compositionally biased region" description="Basic residues" evidence="10">
    <location>
        <begin position="135"/>
        <end position="148"/>
    </location>
</feature>
<keyword evidence="8 11" id="KW-1133">Transmembrane helix</keyword>
<dbReference type="SUPFAM" id="SSF74653">
    <property type="entry name" value="TolA/TonB C-terminal domain"/>
    <property type="match status" value="1"/>
</dbReference>
<dbReference type="PATRIC" id="fig|104102.7.peg.3166"/>
<protein>
    <submittedName>
        <fullName evidence="13">Ferric siderophore transport system, periplasmic binding protein TonB</fullName>
    </submittedName>
</protein>
<keyword evidence="3" id="KW-0813">Transport</keyword>
<dbReference type="EMBL" id="JOKM01000104">
    <property type="protein sequence ID" value="KGB21052.1"/>
    <property type="molecule type" value="Genomic_DNA"/>
</dbReference>
<dbReference type="Pfam" id="PF03544">
    <property type="entry name" value="TonB_C"/>
    <property type="match status" value="1"/>
</dbReference>
<evidence type="ECO:0000256" key="5">
    <source>
        <dbReference type="ARBA" id="ARBA00022519"/>
    </source>
</evidence>
<name>A0A094YI86_9PROT</name>
<dbReference type="RefSeq" id="WP_052051535.1">
    <property type="nucleotide sequence ID" value="NZ_JACAOJ010000012.1"/>
</dbReference>
<comment type="caution">
    <text evidence="13">The sequence shown here is derived from an EMBL/GenBank/DDBJ whole genome shotgun (WGS) entry which is preliminary data.</text>
</comment>
<comment type="subcellular location">
    <subcellularLocation>
        <location evidence="1">Cell inner membrane</location>
        <topology evidence="1">Single-pass membrane protein</topology>
        <orientation evidence="1">Periplasmic side</orientation>
    </subcellularLocation>
</comment>
<evidence type="ECO:0000256" key="11">
    <source>
        <dbReference type="SAM" id="Phobius"/>
    </source>
</evidence>
<accession>A0A094YI86</accession>
<dbReference type="InterPro" id="IPR051045">
    <property type="entry name" value="TonB-dependent_transducer"/>
</dbReference>
<organism evidence="13 14">
    <name type="scientific">Acetobacter tropicalis</name>
    <dbReference type="NCBI Taxonomy" id="104102"/>
    <lineage>
        <taxon>Bacteria</taxon>
        <taxon>Pseudomonadati</taxon>
        <taxon>Pseudomonadota</taxon>
        <taxon>Alphaproteobacteria</taxon>
        <taxon>Acetobacterales</taxon>
        <taxon>Acetobacteraceae</taxon>
        <taxon>Acetobacter</taxon>
    </lineage>
</organism>
<sequence length="283" mass="30118">MNKEVAAGKGEISLLPVSFMEWECAQARRSQREEVFRWGVSFLAVLMVSGGAVAWITRLPPVAVLVPEPPPAAIAIDLAPVPASAPSLPTDVPPGPKQTLSEPDTAPEEPPKIAAPLSPAPTPPVPVPKSEKQRKVVKTHKPATHQKKPVPDRTPPAEQTTAPPSTEALPAPAQAAPAAGASSLHASQSPATWQSDLLARLEKYKRYPAVAMAEHQEGVPMLHFAMDRKGHVLSAQIKNSSGHSLLDQEAVALVHRAEPLPIPPDSVEGDPITLTVPIEFYLE</sequence>
<feature type="region of interest" description="Disordered" evidence="10">
    <location>
        <begin position="85"/>
        <end position="188"/>
    </location>
</feature>